<reference evidence="1" key="1">
    <citation type="submission" date="2021-10" db="EMBL/GenBank/DDBJ databases">
        <title>Gramella sp. ASW11-100T, isolated from marine sediment.</title>
        <authorList>
            <person name="Xia C."/>
        </authorList>
    </citation>
    <scope>NUCLEOTIDE SEQUENCE</scope>
    <source>
        <strain evidence="1">ASW11-100</strain>
    </source>
</reference>
<evidence type="ECO:0000313" key="2">
    <source>
        <dbReference type="Proteomes" id="UP001139414"/>
    </source>
</evidence>
<dbReference type="Proteomes" id="UP001139414">
    <property type="component" value="Unassembled WGS sequence"/>
</dbReference>
<dbReference type="EMBL" id="JAJBZG010000001">
    <property type="protein sequence ID" value="MCB7479930.1"/>
    <property type="molecule type" value="Genomic_DNA"/>
</dbReference>
<dbReference type="Pfam" id="PF14060">
    <property type="entry name" value="DUF4252"/>
    <property type="match status" value="1"/>
</dbReference>
<dbReference type="RefSeq" id="WP_229337422.1">
    <property type="nucleotide sequence ID" value="NZ_JAJBZG010000001.1"/>
</dbReference>
<organism evidence="1 2">
    <name type="scientific">Christiangramia sediminis</name>
    <dbReference type="NCBI Taxonomy" id="2881336"/>
    <lineage>
        <taxon>Bacteria</taxon>
        <taxon>Pseudomonadati</taxon>
        <taxon>Bacteroidota</taxon>
        <taxon>Flavobacteriia</taxon>
        <taxon>Flavobacteriales</taxon>
        <taxon>Flavobacteriaceae</taxon>
        <taxon>Christiangramia</taxon>
    </lineage>
</organism>
<comment type="caution">
    <text evidence="1">The sequence shown here is derived from an EMBL/GenBank/DDBJ whole genome shotgun (WGS) entry which is preliminary data.</text>
</comment>
<gene>
    <name evidence="1" type="ORF">LGQ90_01525</name>
</gene>
<dbReference type="AlphaFoldDB" id="A0A9X1RWU9"/>
<proteinExistence type="predicted"/>
<evidence type="ECO:0000313" key="1">
    <source>
        <dbReference type="EMBL" id="MCB7479930.1"/>
    </source>
</evidence>
<dbReference type="PROSITE" id="PS51257">
    <property type="entry name" value="PROKAR_LIPOPROTEIN"/>
    <property type="match status" value="1"/>
</dbReference>
<protein>
    <submittedName>
        <fullName evidence="1">DUF4252 domain-containing protein</fullName>
    </submittedName>
</protein>
<dbReference type="InterPro" id="IPR025348">
    <property type="entry name" value="DUF4252"/>
</dbReference>
<accession>A0A9X1RWU9</accession>
<sequence>MKSIKFLFAILFTSVLVSCNNEQSLQKYYVENQEDTDFLALDVPTSMFTNSASLELEEKETLESIKKINVLALKKEENPEKFEEEKLKLAEIFKDEKYQLLMKYGGGNRKAELYFTGEEDAIDELIVYGYDDEKGLGIARVLGENMNPQKIMQLMKSLDGDNIDVEGLKGLGQIFEDSSAKNDSIKIETKIEIGDSPKDTLKEKKATEM</sequence>
<name>A0A9X1RWU9_9FLAO</name>
<keyword evidence="2" id="KW-1185">Reference proteome</keyword>